<feature type="domain" description="Leucyl-tRNA synthetase editing" evidence="9">
    <location>
        <begin position="33"/>
        <end position="96"/>
    </location>
</feature>
<dbReference type="GO" id="GO:0004832">
    <property type="term" value="F:valine-tRNA ligase activity"/>
    <property type="evidence" value="ECO:0007669"/>
    <property type="project" value="UniProtKB-EC"/>
</dbReference>
<evidence type="ECO:0000313" key="10">
    <source>
        <dbReference type="EMBL" id="PPJ80087.1"/>
    </source>
</evidence>
<gene>
    <name evidence="10" type="primary">valS</name>
    <name evidence="10" type="ORF">CV019_00435</name>
</gene>
<feature type="non-terminal residue" evidence="10">
    <location>
        <position position="154"/>
    </location>
</feature>
<evidence type="ECO:0000256" key="3">
    <source>
        <dbReference type="ARBA" id="ARBA00022741"/>
    </source>
</evidence>
<keyword evidence="3" id="KW-0547">Nucleotide-binding</keyword>
<dbReference type="EC" id="6.1.1.9" evidence="1"/>
<dbReference type="Proteomes" id="UP000238153">
    <property type="component" value="Unassembled WGS sequence"/>
</dbReference>
<protein>
    <recommendedName>
        <fullName evidence="1">valine--tRNA ligase</fullName>
        <ecNumber evidence="1">6.1.1.9</ecNumber>
    </recommendedName>
    <alternativeName>
        <fullName evidence="7">Valyl-tRNA synthetase</fullName>
    </alternativeName>
</protein>
<dbReference type="InterPro" id="IPR009008">
    <property type="entry name" value="Val/Leu/Ile-tRNA-synth_edit"/>
</dbReference>
<dbReference type="PANTHER" id="PTHR11946:SF93">
    <property type="entry name" value="VALINE--TRNA LIGASE, CHLOROPLASTIC_MITOCHONDRIAL 2"/>
    <property type="match status" value="1"/>
</dbReference>
<dbReference type="GO" id="GO:0002161">
    <property type="term" value="F:aminoacyl-tRNA deacylase activity"/>
    <property type="evidence" value="ECO:0007669"/>
    <property type="project" value="InterPro"/>
</dbReference>
<dbReference type="GO" id="GO:0006438">
    <property type="term" value="P:valyl-tRNA aminoacylation"/>
    <property type="evidence" value="ECO:0007669"/>
    <property type="project" value="InterPro"/>
</dbReference>
<evidence type="ECO:0000256" key="1">
    <source>
        <dbReference type="ARBA" id="ARBA00013169"/>
    </source>
</evidence>
<evidence type="ECO:0000313" key="11">
    <source>
        <dbReference type="Proteomes" id="UP000238153"/>
    </source>
</evidence>
<dbReference type="Pfam" id="PF13603">
    <property type="entry name" value="tRNA-synt_1_2"/>
    <property type="match status" value="1"/>
</dbReference>
<keyword evidence="4" id="KW-0067">ATP-binding</keyword>
<dbReference type="SUPFAM" id="SSF50677">
    <property type="entry name" value="ValRS/IleRS/LeuRS editing domain"/>
    <property type="match status" value="1"/>
</dbReference>
<feature type="non-terminal residue" evidence="10">
    <location>
        <position position="1"/>
    </location>
</feature>
<dbReference type="AlphaFoldDB" id="A0A7Z1N9N6"/>
<evidence type="ECO:0000256" key="2">
    <source>
        <dbReference type="ARBA" id="ARBA00022598"/>
    </source>
</evidence>
<dbReference type="InterPro" id="IPR025709">
    <property type="entry name" value="Leu_tRNA-synth_edit"/>
</dbReference>
<keyword evidence="2 10" id="KW-0436">Ligase</keyword>
<evidence type="ECO:0000259" key="9">
    <source>
        <dbReference type="Pfam" id="PF13603"/>
    </source>
</evidence>
<dbReference type="FunFam" id="3.90.740.10:FF:000005">
    <property type="entry name" value="Valine--tRNA ligase, mitochondrial"/>
    <property type="match status" value="1"/>
</dbReference>
<accession>A0A7Z1N9N6</accession>
<sequence>SGVVEIATTRPETMLGDTAIAVHPEDERYQALIGKKVILPLVNKEIPIIADEYVDMEFGTGVVKITPAHDPKDFEVGNRHDLPRVNVMDDDGTMNELAGKYAGMDRFAARNAIVQDLKEIGRLIKIDTMIHSVGHSERTGVVVVPRLSTQWFVK</sequence>
<keyword evidence="6" id="KW-0030">Aminoacyl-tRNA synthetase</keyword>
<comment type="catalytic activity">
    <reaction evidence="8">
        <text>tRNA(Val) + L-valine + ATP = L-valyl-tRNA(Val) + AMP + diphosphate</text>
        <dbReference type="Rhea" id="RHEA:10704"/>
        <dbReference type="Rhea" id="RHEA-COMP:9672"/>
        <dbReference type="Rhea" id="RHEA-COMP:9708"/>
        <dbReference type="ChEBI" id="CHEBI:30616"/>
        <dbReference type="ChEBI" id="CHEBI:33019"/>
        <dbReference type="ChEBI" id="CHEBI:57762"/>
        <dbReference type="ChEBI" id="CHEBI:78442"/>
        <dbReference type="ChEBI" id="CHEBI:78537"/>
        <dbReference type="ChEBI" id="CHEBI:456215"/>
        <dbReference type="EC" id="6.1.1.9"/>
    </reaction>
</comment>
<dbReference type="EMBL" id="PGWX01000036">
    <property type="protein sequence ID" value="PPJ80087.1"/>
    <property type="molecule type" value="Genomic_DNA"/>
</dbReference>
<reference evidence="10 11" key="1">
    <citation type="submission" date="2017-11" db="EMBL/GenBank/DDBJ databases">
        <authorList>
            <person name="Founou R.C."/>
            <person name="Founou L."/>
            <person name="Allam M."/>
            <person name="Ismail A."/>
            <person name="Essack S.Y."/>
        </authorList>
    </citation>
    <scope>NUCLEOTIDE SEQUENCE [LARGE SCALE GENOMIC DNA]</scope>
    <source>
        <strain evidence="10 11">G811N2B1</strain>
    </source>
</reference>
<evidence type="ECO:0000256" key="7">
    <source>
        <dbReference type="ARBA" id="ARBA00029936"/>
    </source>
</evidence>
<proteinExistence type="predicted"/>
<dbReference type="Gene3D" id="3.90.740.10">
    <property type="entry name" value="Valyl/Leucyl/Isoleucyl-tRNA synthetase, editing domain"/>
    <property type="match status" value="1"/>
</dbReference>
<dbReference type="InterPro" id="IPR002303">
    <property type="entry name" value="Valyl-tRNA_ligase"/>
</dbReference>
<dbReference type="PRINTS" id="PR00986">
    <property type="entry name" value="TRNASYNTHVAL"/>
</dbReference>
<evidence type="ECO:0000256" key="5">
    <source>
        <dbReference type="ARBA" id="ARBA00022917"/>
    </source>
</evidence>
<keyword evidence="5" id="KW-0648">Protein biosynthesis</keyword>
<evidence type="ECO:0000256" key="4">
    <source>
        <dbReference type="ARBA" id="ARBA00022840"/>
    </source>
</evidence>
<name>A0A7Z1N9N6_STAHA</name>
<evidence type="ECO:0000256" key="6">
    <source>
        <dbReference type="ARBA" id="ARBA00023146"/>
    </source>
</evidence>
<dbReference type="GO" id="GO:0005829">
    <property type="term" value="C:cytosol"/>
    <property type="evidence" value="ECO:0007669"/>
    <property type="project" value="TreeGrafter"/>
</dbReference>
<organism evidence="10 11">
    <name type="scientific">Staphylococcus haemolyticus</name>
    <dbReference type="NCBI Taxonomy" id="1283"/>
    <lineage>
        <taxon>Bacteria</taxon>
        <taxon>Bacillati</taxon>
        <taxon>Bacillota</taxon>
        <taxon>Bacilli</taxon>
        <taxon>Bacillales</taxon>
        <taxon>Staphylococcaceae</taxon>
        <taxon>Staphylococcus</taxon>
    </lineage>
</organism>
<comment type="caution">
    <text evidence="10">The sequence shown here is derived from an EMBL/GenBank/DDBJ whole genome shotgun (WGS) entry which is preliminary data.</text>
</comment>
<dbReference type="GO" id="GO:0005524">
    <property type="term" value="F:ATP binding"/>
    <property type="evidence" value="ECO:0007669"/>
    <property type="project" value="UniProtKB-KW"/>
</dbReference>
<evidence type="ECO:0000256" key="8">
    <source>
        <dbReference type="ARBA" id="ARBA00047552"/>
    </source>
</evidence>
<dbReference type="PANTHER" id="PTHR11946">
    <property type="entry name" value="VALYL-TRNA SYNTHETASES"/>
    <property type="match status" value="1"/>
</dbReference>